<dbReference type="InterPro" id="IPR033136">
    <property type="entry name" value="DNA_ligase_CS"/>
</dbReference>
<keyword evidence="1" id="KW-0436">Ligase</keyword>
<dbReference type="PANTHER" id="PTHR23389:SF9">
    <property type="entry name" value="DNA LIGASE"/>
    <property type="match status" value="1"/>
</dbReference>
<dbReference type="PROSITE" id="PS01056">
    <property type="entry name" value="DNA_LIGASE_N2"/>
    <property type="match status" value="1"/>
</dbReference>
<dbReference type="SUPFAM" id="SSF56091">
    <property type="entry name" value="DNA ligase/mRNA capping enzyme, catalytic domain"/>
    <property type="match status" value="1"/>
</dbReference>
<name>A0ABV2BP52_9GAMM</name>
<dbReference type="EMBL" id="JBEVCJ010000001">
    <property type="protein sequence ID" value="MET1253725.1"/>
    <property type="molecule type" value="Genomic_DNA"/>
</dbReference>
<dbReference type="Gene3D" id="3.30.470.30">
    <property type="entry name" value="DNA ligase/mRNA capping enzyme"/>
    <property type="match status" value="1"/>
</dbReference>
<organism evidence="1 2">
    <name type="scientific">Aliikangiella maris</name>
    <dbReference type="NCBI Taxonomy" id="3162458"/>
    <lineage>
        <taxon>Bacteria</taxon>
        <taxon>Pseudomonadati</taxon>
        <taxon>Pseudomonadota</taxon>
        <taxon>Gammaproteobacteria</taxon>
        <taxon>Oceanospirillales</taxon>
        <taxon>Pleioneaceae</taxon>
        <taxon>Aliikangiella</taxon>
    </lineage>
</organism>
<dbReference type="InterPro" id="IPR013840">
    <property type="entry name" value="DNAligase_N"/>
</dbReference>
<dbReference type="NCBIfam" id="TIGR00575">
    <property type="entry name" value="dnlj"/>
    <property type="match status" value="1"/>
</dbReference>
<dbReference type="InterPro" id="IPR004149">
    <property type="entry name" value="Znf_DNAligase_C4"/>
</dbReference>
<dbReference type="SUPFAM" id="SSF47781">
    <property type="entry name" value="RuvA domain 2-like"/>
    <property type="match status" value="1"/>
</dbReference>
<dbReference type="InterPro" id="IPR001357">
    <property type="entry name" value="BRCT_dom"/>
</dbReference>
<evidence type="ECO:0000313" key="2">
    <source>
        <dbReference type="Proteomes" id="UP001548189"/>
    </source>
</evidence>
<dbReference type="Gene3D" id="1.10.287.610">
    <property type="entry name" value="Helix hairpin bin"/>
    <property type="match status" value="1"/>
</dbReference>
<dbReference type="Gene3D" id="6.20.10.30">
    <property type="match status" value="1"/>
</dbReference>
<dbReference type="PANTHER" id="PTHR23389">
    <property type="entry name" value="CHROMOSOME TRANSMISSION FIDELITY FACTOR 18"/>
    <property type="match status" value="1"/>
</dbReference>
<dbReference type="Pfam" id="PF03119">
    <property type="entry name" value="DNA_ligase_ZBD"/>
    <property type="match status" value="1"/>
</dbReference>
<protein>
    <submittedName>
        <fullName evidence="1">NAD-dependent DNA ligase LigA</fullName>
        <ecNumber evidence="1">6.5.1.2</ecNumber>
    </submittedName>
</protein>
<dbReference type="InterPro" id="IPR001679">
    <property type="entry name" value="DNA_ligase"/>
</dbReference>
<dbReference type="Pfam" id="PF03120">
    <property type="entry name" value="OB_DNA_ligase"/>
    <property type="match status" value="1"/>
</dbReference>
<dbReference type="GO" id="GO:0003911">
    <property type="term" value="F:DNA ligase (NAD+) activity"/>
    <property type="evidence" value="ECO:0007669"/>
    <property type="project" value="UniProtKB-EC"/>
</dbReference>
<dbReference type="SUPFAM" id="SSF52113">
    <property type="entry name" value="BRCT domain"/>
    <property type="match status" value="1"/>
</dbReference>
<proteinExistence type="inferred from homology"/>
<dbReference type="PROSITE" id="PS50172">
    <property type="entry name" value="BRCT"/>
    <property type="match status" value="1"/>
</dbReference>
<dbReference type="SMART" id="SM00292">
    <property type="entry name" value="BRCT"/>
    <property type="match status" value="1"/>
</dbReference>
<dbReference type="Pfam" id="PF00533">
    <property type="entry name" value="BRCT"/>
    <property type="match status" value="1"/>
</dbReference>
<dbReference type="Pfam" id="PF12826">
    <property type="entry name" value="HHH_2"/>
    <property type="match status" value="1"/>
</dbReference>
<dbReference type="CDD" id="cd00114">
    <property type="entry name" value="LIGANc"/>
    <property type="match status" value="1"/>
</dbReference>
<dbReference type="InterPro" id="IPR003583">
    <property type="entry name" value="Hlx-hairpin-Hlx_DNA-bd_motif"/>
</dbReference>
<dbReference type="Gene3D" id="3.40.50.10190">
    <property type="entry name" value="BRCT domain"/>
    <property type="match status" value="1"/>
</dbReference>
<dbReference type="InterPro" id="IPR013839">
    <property type="entry name" value="DNAligase_adenylation"/>
</dbReference>
<gene>
    <name evidence="1" type="primary">ligA</name>
    <name evidence="1" type="ORF">ABVT43_01165</name>
</gene>
<sequence>MTLDIQKQIDHLKATIEDYNYQYYVLDNPSVPDAEYDRLMRELKSLENAHPELITADSPTQKVSGKLDNSFQPIEHLTPMLSLDNVFNIEDFAAYQQRLHNRLKDDAVLAFTCEPKLDGLAISIVYRNGLLEFAATRGDGKVGEDVTHNIRTIASIPLKLRGDYPELLDVRGEVFMPKSAFEKINQDAIEQGVKTFANPRNAAAGSLRQLDPSITAKRNLAVYFYSIGTAEGQALADTHYQRLMQLKSWGLPVCPEVKVVEEAQGCLTYYDDILNRRDQLPYEIDGVVYKVNTIATQQVLGFVAKAPRWAIAHKFPAQEELTRLLAVDFQVGRTGAITPVARLEPVFVGGVTVSNATLHNMDEIERLGVKVGDTVIIRRAGDVIPQIISVVLERRPDNAADVNIPEHCPVCASEVEREPDQAIYRCTGGLVCDAQKKQAIKHYASRKAMDIEGLGDKLIELLCDKKLLGNVTDIYALSKTSIINLERMAEKSADNLLSAIEKSKQTTLAKFIYALGIREVGEVTALNLANHFLEIERLVEASQEQLESIKDIGEVVAHHIVAFFANEENRIIIEKLLEAGVHWPTIENPDEDQQPLLGQTWVITGTLAQMKRAEAQQKLQQLGAKVSGSVSSKTFALLAGESAGSKLNKATELGIKIYTEEEFVTMISSIN</sequence>
<dbReference type="EC" id="6.5.1.2" evidence="1"/>
<dbReference type="Proteomes" id="UP001548189">
    <property type="component" value="Unassembled WGS sequence"/>
</dbReference>
<dbReference type="InterPro" id="IPR018239">
    <property type="entry name" value="DNA_ligase_AS"/>
</dbReference>
<evidence type="ECO:0000313" key="1">
    <source>
        <dbReference type="EMBL" id="MET1253725.1"/>
    </source>
</evidence>
<dbReference type="PROSITE" id="PS01055">
    <property type="entry name" value="DNA_LIGASE_N1"/>
    <property type="match status" value="1"/>
</dbReference>
<reference evidence="1 2" key="1">
    <citation type="submission" date="2024-06" db="EMBL/GenBank/DDBJ databases">
        <authorList>
            <person name="Li F."/>
        </authorList>
    </citation>
    <scope>NUCLEOTIDE SEQUENCE [LARGE SCALE GENOMIC DNA]</scope>
    <source>
        <strain evidence="1 2">GXAS 311</strain>
    </source>
</reference>
<dbReference type="InterPro" id="IPR010994">
    <property type="entry name" value="RuvA_2-like"/>
</dbReference>
<dbReference type="Gene3D" id="2.40.50.140">
    <property type="entry name" value="Nucleic acid-binding proteins"/>
    <property type="match status" value="1"/>
</dbReference>
<keyword evidence="2" id="KW-1185">Reference proteome</keyword>
<dbReference type="Pfam" id="PF01653">
    <property type="entry name" value="DNA_ligase_aden"/>
    <property type="match status" value="1"/>
</dbReference>
<dbReference type="SMART" id="SM00278">
    <property type="entry name" value="HhH1"/>
    <property type="match status" value="4"/>
</dbReference>
<dbReference type="SUPFAM" id="SSF50249">
    <property type="entry name" value="Nucleic acid-binding proteins"/>
    <property type="match status" value="1"/>
</dbReference>
<dbReference type="PIRSF" id="PIRSF001604">
    <property type="entry name" value="LigA"/>
    <property type="match status" value="1"/>
</dbReference>
<dbReference type="InterPro" id="IPR004150">
    <property type="entry name" value="NAD_DNA_ligase_OB"/>
</dbReference>
<dbReference type="CDD" id="cd17748">
    <property type="entry name" value="BRCT_DNA_ligase_like"/>
    <property type="match status" value="1"/>
</dbReference>
<dbReference type="HAMAP" id="MF_01588">
    <property type="entry name" value="DNA_ligase_A"/>
    <property type="match status" value="1"/>
</dbReference>
<dbReference type="InterPro" id="IPR041663">
    <property type="entry name" value="DisA/LigA_HHH"/>
</dbReference>
<accession>A0ABV2BP52</accession>
<dbReference type="InterPro" id="IPR012340">
    <property type="entry name" value="NA-bd_OB-fold"/>
</dbReference>
<dbReference type="NCBIfam" id="NF005932">
    <property type="entry name" value="PRK07956.1"/>
    <property type="match status" value="1"/>
</dbReference>
<dbReference type="Gene3D" id="1.10.150.20">
    <property type="entry name" value="5' to 3' exonuclease, C-terminal subdomain"/>
    <property type="match status" value="2"/>
</dbReference>
<comment type="caution">
    <text evidence="1">The sequence shown here is derived from an EMBL/GenBank/DDBJ whole genome shotgun (WGS) entry which is preliminary data.</text>
</comment>
<dbReference type="SMART" id="SM00532">
    <property type="entry name" value="LIGANc"/>
    <property type="match status" value="1"/>
</dbReference>
<dbReference type="InterPro" id="IPR036420">
    <property type="entry name" value="BRCT_dom_sf"/>
</dbReference>